<name>A0A0E9SMC6_ANGAN</name>
<reference evidence="1" key="1">
    <citation type="submission" date="2014-11" db="EMBL/GenBank/DDBJ databases">
        <authorList>
            <person name="Amaro Gonzalez C."/>
        </authorList>
    </citation>
    <scope>NUCLEOTIDE SEQUENCE</scope>
</reference>
<proteinExistence type="predicted"/>
<reference evidence="1" key="2">
    <citation type="journal article" date="2015" name="Fish Shellfish Immunol.">
        <title>Early steps in the European eel (Anguilla anguilla)-Vibrio vulnificus interaction in the gills: Role of the RtxA13 toxin.</title>
        <authorList>
            <person name="Callol A."/>
            <person name="Pajuelo D."/>
            <person name="Ebbesson L."/>
            <person name="Teles M."/>
            <person name="MacKenzie S."/>
            <person name="Amaro C."/>
        </authorList>
    </citation>
    <scope>NUCLEOTIDE SEQUENCE</scope>
</reference>
<organism evidence="1">
    <name type="scientific">Anguilla anguilla</name>
    <name type="common">European freshwater eel</name>
    <name type="synonym">Muraena anguilla</name>
    <dbReference type="NCBI Taxonomy" id="7936"/>
    <lineage>
        <taxon>Eukaryota</taxon>
        <taxon>Metazoa</taxon>
        <taxon>Chordata</taxon>
        <taxon>Craniata</taxon>
        <taxon>Vertebrata</taxon>
        <taxon>Euteleostomi</taxon>
        <taxon>Actinopterygii</taxon>
        <taxon>Neopterygii</taxon>
        <taxon>Teleostei</taxon>
        <taxon>Anguilliformes</taxon>
        <taxon>Anguillidae</taxon>
        <taxon>Anguilla</taxon>
    </lineage>
</organism>
<protein>
    <submittedName>
        <fullName evidence="1">Uncharacterized protein</fullName>
    </submittedName>
</protein>
<accession>A0A0E9SMC6</accession>
<dbReference type="AlphaFoldDB" id="A0A0E9SMC6"/>
<sequence length="40" mass="4636">MCIHNQEALIQPAETITLVRFSPNILDYSNWTKYTTQTPP</sequence>
<evidence type="ECO:0000313" key="1">
    <source>
        <dbReference type="EMBL" id="JAH41683.1"/>
    </source>
</evidence>
<dbReference type="EMBL" id="GBXM01066894">
    <property type="protein sequence ID" value="JAH41683.1"/>
    <property type="molecule type" value="Transcribed_RNA"/>
</dbReference>